<evidence type="ECO:0000313" key="10">
    <source>
        <dbReference type="Proteomes" id="UP000002518"/>
    </source>
</evidence>
<dbReference type="SUPFAM" id="SSF144091">
    <property type="entry name" value="Rhomboid-like"/>
    <property type="match status" value="1"/>
</dbReference>
<dbReference type="KEGG" id="ape:APE_1877.1"/>
<evidence type="ECO:0000256" key="6">
    <source>
        <dbReference type="ARBA" id="ARBA00023136"/>
    </source>
</evidence>
<feature type="transmembrane region" description="Helical" evidence="7">
    <location>
        <begin position="210"/>
        <end position="235"/>
    </location>
</feature>
<feature type="transmembrane region" description="Helical" evidence="7">
    <location>
        <begin position="144"/>
        <end position="165"/>
    </location>
</feature>
<evidence type="ECO:0000256" key="7">
    <source>
        <dbReference type="SAM" id="Phobius"/>
    </source>
</evidence>
<dbReference type="GO" id="GO:0016020">
    <property type="term" value="C:membrane"/>
    <property type="evidence" value="ECO:0007669"/>
    <property type="project" value="UniProtKB-SubCell"/>
</dbReference>
<dbReference type="InterPro" id="IPR035952">
    <property type="entry name" value="Rhomboid-like_sf"/>
</dbReference>
<dbReference type="PANTHER" id="PTHR43731">
    <property type="entry name" value="RHOMBOID PROTEASE"/>
    <property type="match status" value="1"/>
</dbReference>
<dbReference type="PATRIC" id="fig|272557.25.peg.1260"/>
<evidence type="ECO:0000256" key="3">
    <source>
        <dbReference type="ARBA" id="ARBA00022692"/>
    </source>
</evidence>
<dbReference type="MEROPS" id="S54.027"/>
<keyword evidence="10" id="KW-1185">Reference proteome</keyword>
<keyword evidence="6 7" id="KW-0472">Membrane</keyword>
<dbReference type="InterPro" id="IPR050925">
    <property type="entry name" value="Rhomboid_protease_S54"/>
</dbReference>
<dbReference type="RefSeq" id="WP_010866654.1">
    <property type="nucleotide sequence ID" value="NC_000854.2"/>
</dbReference>
<dbReference type="EnsemblBacteria" id="BAA80882">
    <property type="protein sequence ID" value="BAA80882"/>
    <property type="gene ID" value="APE_1877.1"/>
</dbReference>
<organism evidence="9 10">
    <name type="scientific">Aeropyrum pernix (strain ATCC 700893 / DSM 11879 / JCM 9820 / NBRC 100138 / K1)</name>
    <dbReference type="NCBI Taxonomy" id="272557"/>
    <lineage>
        <taxon>Archaea</taxon>
        <taxon>Thermoproteota</taxon>
        <taxon>Thermoprotei</taxon>
        <taxon>Desulfurococcales</taxon>
        <taxon>Desulfurococcaceae</taxon>
        <taxon>Aeropyrum</taxon>
    </lineage>
</organism>
<dbReference type="STRING" id="272557.APE_1877.1"/>
<dbReference type="Proteomes" id="UP000002518">
    <property type="component" value="Chromosome"/>
</dbReference>
<dbReference type="EMBL" id="BA000002">
    <property type="protein sequence ID" value="BAA80882.2"/>
    <property type="molecule type" value="Genomic_DNA"/>
</dbReference>
<keyword evidence="3 7" id="KW-0812">Transmembrane</keyword>
<evidence type="ECO:0000259" key="8">
    <source>
        <dbReference type="Pfam" id="PF01694"/>
    </source>
</evidence>
<evidence type="ECO:0000313" key="9">
    <source>
        <dbReference type="EMBL" id="BAA80882.2"/>
    </source>
</evidence>
<dbReference type="InterPro" id="IPR022764">
    <property type="entry name" value="Peptidase_S54_rhomboid_dom"/>
</dbReference>
<evidence type="ECO:0000256" key="5">
    <source>
        <dbReference type="ARBA" id="ARBA00022989"/>
    </source>
</evidence>
<dbReference type="eggNOG" id="arCOG01768">
    <property type="taxonomic scope" value="Archaea"/>
</dbReference>
<sequence length="253" mass="27125">MGIPLGDEDVRELGAPIVNMSIIALNFAAFIVGLTAPWVIVPGSRSYSDVIAALGMIPAYVVAGERLYTVFTSMFLHGSWAHILGNMLYLYIFGDNIESILGRARYIILYIGSGLGAVVFHIASIAFMPSEALINAALSSANPWMIPAVGASGAISGVLGAYALLIPFSRVRMLTFWGWFPLVLSVPASIFIGFWFVYQLVMGLATSVSGVSAGIAFWAHVGGFLTGVALAPLLVDKRRLGLALRILLMKTYY</sequence>
<accession>Q9YAR6</accession>
<dbReference type="Gene3D" id="1.20.1540.10">
    <property type="entry name" value="Rhomboid-like"/>
    <property type="match status" value="1"/>
</dbReference>
<dbReference type="PANTHER" id="PTHR43731:SF14">
    <property type="entry name" value="PRESENILIN-ASSOCIATED RHOMBOID-LIKE PROTEIN, MITOCHONDRIAL"/>
    <property type="match status" value="1"/>
</dbReference>
<evidence type="ECO:0000256" key="1">
    <source>
        <dbReference type="ARBA" id="ARBA00004141"/>
    </source>
</evidence>
<reference evidence="9 10" key="1">
    <citation type="journal article" date="1999" name="DNA Res.">
        <title>Complete genome sequence of an aerobic hyper-thermophilic crenarchaeon, Aeropyrum pernix K1.</title>
        <authorList>
            <person name="Kawarabayasi Y."/>
            <person name="Hino Y."/>
            <person name="Horikawa H."/>
            <person name="Yamazaki S."/>
            <person name="Haikawa Y."/>
            <person name="Jin-no K."/>
            <person name="Takahashi M."/>
            <person name="Sekine M."/>
            <person name="Baba S."/>
            <person name="Ankai A."/>
            <person name="Kosugi H."/>
            <person name="Hosoyama A."/>
            <person name="Fukui S."/>
            <person name="Nagai Y."/>
            <person name="Nishijima K."/>
            <person name="Nakazawa H."/>
            <person name="Takamiya M."/>
            <person name="Masuda S."/>
            <person name="Funahashi T."/>
            <person name="Tanaka T."/>
            <person name="Kudoh Y."/>
            <person name="Yamazaki J."/>
            <person name="Kushida N."/>
            <person name="Oguchi A."/>
            <person name="Aoki K."/>
            <person name="Kubota K."/>
            <person name="Nakamura Y."/>
            <person name="Nomura N."/>
            <person name="Sako Y."/>
            <person name="Kikuchi H."/>
        </authorList>
    </citation>
    <scope>NUCLEOTIDE SEQUENCE [LARGE SCALE GENOMIC DNA]</scope>
    <source>
        <strain evidence="10">ATCC 700893 / DSM 11879 / JCM 9820 / NBRC 100138 / K1</strain>
    </source>
</reference>
<evidence type="ECO:0000256" key="2">
    <source>
        <dbReference type="ARBA" id="ARBA00009045"/>
    </source>
</evidence>
<dbReference type="Pfam" id="PF01694">
    <property type="entry name" value="Rhomboid"/>
    <property type="match status" value="1"/>
</dbReference>
<feature type="transmembrane region" description="Helical" evidence="7">
    <location>
        <begin position="177"/>
        <end position="198"/>
    </location>
</feature>
<keyword evidence="4" id="KW-0378">Hydrolase</keyword>
<proteinExistence type="inferred from homology"/>
<feature type="transmembrane region" description="Helical" evidence="7">
    <location>
        <begin position="75"/>
        <end position="94"/>
    </location>
</feature>
<feature type="transmembrane region" description="Helical" evidence="7">
    <location>
        <begin position="106"/>
        <end position="128"/>
    </location>
</feature>
<feature type="transmembrane region" description="Helical" evidence="7">
    <location>
        <begin position="47"/>
        <end position="63"/>
    </location>
</feature>
<dbReference type="PIR" id="E72574">
    <property type="entry name" value="E72574"/>
</dbReference>
<feature type="transmembrane region" description="Helical" evidence="7">
    <location>
        <begin position="20"/>
        <end position="40"/>
    </location>
</feature>
<evidence type="ECO:0000256" key="4">
    <source>
        <dbReference type="ARBA" id="ARBA00022801"/>
    </source>
</evidence>
<dbReference type="GO" id="GO:0004252">
    <property type="term" value="F:serine-type endopeptidase activity"/>
    <property type="evidence" value="ECO:0007669"/>
    <property type="project" value="InterPro"/>
</dbReference>
<protein>
    <submittedName>
        <fullName evidence="9">Subfamily S26B peptidase</fullName>
    </submittedName>
</protein>
<comment type="subcellular location">
    <subcellularLocation>
        <location evidence="1">Membrane</location>
        <topology evidence="1">Multi-pass membrane protein</topology>
    </subcellularLocation>
</comment>
<feature type="domain" description="Peptidase S54 rhomboid" evidence="8">
    <location>
        <begin position="66"/>
        <end position="235"/>
    </location>
</feature>
<gene>
    <name evidence="9" type="ordered locus">APE_1877.1</name>
</gene>
<comment type="similarity">
    <text evidence="2">Belongs to the peptidase S54 family.</text>
</comment>
<dbReference type="GeneID" id="1446309"/>
<keyword evidence="5 7" id="KW-1133">Transmembrane helix</keyword>
<name>Q9YAR6_AERPE</name>
<dbReference type="AlphaFoldDB" id="Q9YAR6"/>